<proteinExistence type="predicted"/>
<keyword evidence="5" id="KW-0119">Carbohydrate metabolism</keyword>
<dbReference type="PANTHER" id="PTHR33353:SF32">
    <property type="entry name" value="ENDO-BETA-1,4-GLUCANASE D"/>
    <property type="match status" value="1"/>
</dbReference>
<dbReference type="Gene3D" id="2.70.50.70">
    <property type="match status" value="1"/>
</dbReference>
<keyword evidence="5" id="KW-0624">Polysaccharide degradation</keyword>
<feature type="region of interest" description="Disordered" evidence="6">
    <location>
        <begin position="330"/>
        <end position="357"/>
    </location>
</feature>
<evidence type="ECO:0000256" key="5">
    <source>
        <dbReference type="RuleBase" id="RU368122"/>
    </source>
</evidence>
<feature type="chain" id="PRO_5024382359" description="AA9 family lytic polysaccharide monooxygenase" evidence="7">
    <location>
        <begin position="17"/>
        <end position="357"/>
    </location>
</feature>
<name>A0A5M9MEP8_9EURO</name>
<organism evidence="9 10">
    <name type="scientific">Aspergillus tanneri</name>
    <dbReference type="NCBI Taxonomy" id="1220188"/>
    <lineage>
        <taxon>Eukaryota</taxon>
        <taxon>Fungi</taxon>
        <taxon>Dikarya</taxon>
        <taxon>Ascomycota</taxon>
        <taxon>Pezizomycotina</taxon>
        <taxon>Eurotiomycetes</taxon>
        <taxon>Eurotiomycetidae</taxon>
        <taxon>Eurotiales</taxon>
        <taxon>Aspergillaceae</taxon>
        <taxon>Aspergillus</taxon>
        <taxon>Aspergillus subgen. Circumdati</taxon>
    </lineage>
</organism>
<comment type="function">
    <text evidence="5">Lytic polysaccharide monooxygenase (LMPO) that depolymerizes crystalline and amorphous polysaccharides via the oxidation of scissile alpha- or beta-(1-4)-glycosidic bonds, yielding C1 and/or C4 oxidation products. Catalysis by LPMOs requires the reduction of the active-site copper from Cu(II) to Cu(I) by a reducing agent and H(2)O(2) or O(2) as a cosubstrate.</text>
</comment>
<dbReference type="Pfam" id="PF03443">
    <property type="entry name" value="AA9"/>
    <property type="match status" value="1"/>
</dbReference>
<evidence type="ECO:0000256" key="2">
    <source>
        <dbReference type="ARBA" id="ARBA00004613"/>
    </source>
</evidence>
<dbReference type="GO" id="GO:0008810">
    <property type="term" value="F:cellulase activity"/>
    <property type="evidence" value="ECO:0007669"/>
    <property type="project" value="UniProtKB-UniRule"/>
</dbReference>
<dbReference type="InterPro" id="IPR049892">
    <property type="entry name" value="AA9"/>
</dbReference>
<comment type="catalytic activity">
    <reaction evidence="5">
        <text>[(1-&gt;4)-beta-D-glucosyl]n+m + reduced acceptor + O2 = 4-dehydro-beta-D-glucosyl-[(1-&gt;4)-beta-D-glucosyl]n-1 + [(1-&gt;4)-beta-D-glucosyl]m + acceptor + H2O.</text>
        <dbReference type="EC" id="1.14.99.56"/>
    </reaction>
</comment>
<accession>A0A5M9MEP8</accession>
<reference evidence="9 10" key="1">
    <citation type="submission" date="2019-08" db="EMBL/GenBank/DDBJ databases">
        <title>The genome sequence of a newly discovered highly antifungal drug resistant Aspergillus species, Aspergillus tanneri NIH 1004.</title>
        <authorList>
            <person name="Mounaud S."/>
            <person name="Singh I."/>
            <person name="Joardar V."/>
            <person name="Pakala S."/>
            <person name="Pakala S."/>
            <person name="Venepally P."/>
            <person name="Chung J.K."/>
            <person name="Losada L."/>
            <person name="Nierman W.C."/>
        </authorList>
    </citation>
    <scope>NUCLEOTIDE SEQUENCE [LARGE SCALE GENOMIC DNA]</scope>
    <source>
        <strain evidence="9 10">NIH1004</strain>
    </source>
</reference>
<dbReference type="GO" id="GO:0005576">
    <property type="term" value="C:extracellular region"/>
    <property type="evidence" value="ECO:0007669"/>
    <property type="project" value="UniProtKB-SubCell"/>
</dbReference>
<dbReference type="GeneID" id="54330828"/>
<comment type="subcellular location">
    <subcellularLocation>
        <location evidence="2 5">Secreted</location>
    </subcellularLocation>
</comment>
<evidence type="ECO:0000313" key="9">
    <source>
        <dbReference type="EMBL" id="KAA8643930.1"/>
    </source>
</evidence>
<evidence type="ECO:0000256" key="4">
    <source>
        <dbReference type="ARBA" id="ARBA00023157"/>
    </source>
</evidence>
<dbReference type="GO" id="GO:0030245">
    <property type="term" value="P:cellulose catabolic process"/>
    <property type="evidence" value="ECO:0007669"/>
    <property type="project" value="UniProtKB-UniRule"/>
</dbReference>
<evidence type="ECO:0000313" key="10">
    <source>
        <dbReference type="Proteomes" id="UP000324241"/>
    </source>
</evidence>
<evidence type="ECO:0000259" key="8">
    <source>
        <dbReference type="Pfam" id="PF03443"/>
    </source>
</evidence>
<keyword evidence="5" id="KW-0136">Cellulose degradation</keyword>
<gene>
    <name evidence="9" type="ORF">ATNIH1004_008126</name>
</gene>
<keyword evidence="3 5" id="KW-0964">Secreted</keyword>
<evidence type="ECO:0000256" key="3">
    <source>
        <dbReference type="ARBA" id="ARBA00022525"/>
    </source>
</evidence>
<dbReference type="VEuPathDB" id="FungiDB:EYZ11_006415"/>
<evidence type="ECO:0000256" key="7">
    <source>
        <dbReference type="SAM" id="SignalP"/>
    </source>
</evidence>
<dbReference type="EMBL" id="QUQM01000006">
    <property type="protein sequence ID" value="KAA8643930.1"/>
    <property type="molecule type" value="Genomic_DNA"/>
</dbReference>
<dbReference type="CDD" id="cd21175">
    <property type="entry name" value="LPMO_AA9"/>
    <property type="match status" value="1"/>
</dbReference>
<evidence type="ECO:0000256" key="1">
    <source>
        <dbReference type="ARBA" id="ARBA00001973"/>
    </source>
</evidence>
<feature type="domain" description="Auxiliary Activity family 9 catalytic" evidence="8">
    <location>
        <begin position="17"/>
        <end position="227"/>
    </location>
</feature>
<comment type="cofactor">
    <cofactor evidence="1">
        <name>Cu(2+)</name>
        <dbReference type="ChEBI" id="CHEBI:29036"/>
    </cofactor>
</comment>
<protein>
    <recommendedName>
        <fullName evidence="5">AA9 family lytic polysaccharide monooxygenase</fullName>
        <ecNumber evidence="5">1.14.99.56</ecNumber>
    </recommendedName>
    <alternativeName>
        <fullName evidence="5">Endo-beta-1,4-glucanase</fullName>
    </alternativeName>
    <alternativeName>
        <fullName evidence="5">Glycosyl hydrolase 61 family protein</fullName>
    </alternativeName>
</protein>
<dbReference type="AlphaFoldDB" id="A0A5M9MEP8"/>
<dbReference type="RefSeq" id="XP_033423291.1">
    <property type="nucleotide sequence ID" value="XM_033572739.1"/>
</dbReference>
<dbReference type="EC" id="1.14.99.56" evidence="5"/>
<dbReference type="InterPro" id="IPR005103">
    <property type="entry name" value="AA9_LPMO"/>
</dbReference>
<dbReference type="GO" id="GO:0030248">
    <property type="term" value="F:cellulose binding"/>
    <property type="evidence" value="ECO:0007669"/>
    <property type="project" value="UniProtKB-UniRule"/>
</dbReference>
<evidence type="ECO:0000256" key="6">
    <source>
        <dbReference type="SAM" id="MobiDB-lite"/>
    </source>
</evidence>
<keyword evidence="4 5" id="KW-1015">Disulfide bond</keyword>
<keyword evidence="7" id="KW-0732">Signal</keyword>
<comment type="caution">
    <text evidence="9">The sequence shown here is derived from an EMBL/GenBank/DDBJ whole genome shotgun (WGS) entry which is preliminary data.</text>
</comment>
<sequence>MHLNLSHLALLPLVAGHTTFTNLYVNGVNQGDGVCVRMNRDPETASFPIEPVTDKAMACGYDGEKAVSRVCPTKGDDLLTFEFREYADGSQPGSIEDSHKGPCAVYMKRVNDATADNNAAGDGWFKIWQLDYDTSDGKWCTEKLIDNNGLISVHVPPDLHPGYYLVRPELLALHASADSPPDPQFYVGCAQVFVQQGGTAEPRGVHIGEHTYDLDMPALTYNIYQEPLALPYPMFGPEVYRTKGNQRRRDANKLVQDKGRRPDGCILVRDNWCGFEVPSYNDENGCWASSQKCWDQSDVCWNTALPTGNAACNIWQDKCTNIDDSCRSGDWHGPPNQGKDLTPVPKGPAGSLDVFEQ</sequence>
<dbReference type="OrthoDB" id="5985073at2759"/>
<dbReference type="Proteomes" id="UP000324241">
    <property type="component" value="Unassembled WGS sequence"/>
</dbReference>
<comment type="domain">
    <text evidence="5">Has a modular structure: an endo-beta-1,4-glucanase catalytic module at the N-terminus, a linker rich in serines and threonines, and a C-terminal carbohydrate-binding module (CBM).</text>
</comment>
<dbReference type="PANTHER" id="PTHR33353">
    <property type="entry name" value="PUTATIVE (AFU_ORTHOLOGUE AFUA_1G12560)-RELATED"/>
    <property type="match status" value="1"/>
</dbReference>
<feature type="signal peptide" evidence="7">
    <location>
        <begin position="1"/>
        <end position="16"/>
    </location>
</feature>